<protein>
    <recommendedName>
        <fullName evidence="2">Heme chaperone HemW</fullName>
    </recommendedName>
</protein>
<keyword evidence="4" id="KW-0560">Oxidoreductase</keyword>
<keyword evidence="2" id="KW-0004">4Fe-4S</keyword>
<dbReference type="InterPro" id="IPR004559">
    <property type="entry name" value="HemW-like"/>
</dbReference>
<keyword evidence="2" id="KW-0411">Iron-sulfur</keyword>
<dbReference type="CDD" id="cd01335">
    <property type="entry name" value="Radical_SAM"/>
    <property type="match status" value="1"/>
</dbReference>
<keyword evidence="2" id="KW-0408">Iron</keyword>
<dbReference type="SUPFAM" id="SSF102114">
    <property type="entry name" value="Radical SAM enzymes"/>
    <property type="match status" value="1"/>
</dbReference>
<dbReference type="InterPro" id="IPR006638">
    <property type="entry name" value="Elp3/MiaA/NifB-like_rSAM"/>
</dbReference>
<comment type="subcellular location">
    <subcellularLocation>
        <location evidence="2">Cytoplasm</location>
    </subcellularLocation>
</comment>
<dbReference type="PANTHER" id="PTHR13932">
    <property type="entry name" value="COPROPORPHYRINIGEN III OXIDASE"/>
    <property type="match status" value="1"/>
</dbReference>
<dbReference type="SFLD" id="SFLDG01082">
    <property type="entry name" value="B12-binding_domain_containing"/>
    <property type="match status" value="1"/>
</dbReference>
<dbReference type="Proteomes" id="UP000578697">
    <property type="component" value="Unassembled WGS sequence"/>
</dbReference>
<evidence type="ECO:0000256" key="1">
    <source>
        <dbReference type="ARBA" id="ARBA00006100"/>
    </source>
</evidence>
<name>A0A840S6L8_9SPIR</name>
<dbReference type="GO" id="GO:0004109">
    <property type="term" value="F:coproporphyrinogen oxidase activity"/>
    <property type="evidence" value="ECO:0007669"/>
    <property type="project" value="InterPro"/>
</dbReference>
<dbReference type="EMBL" id="JACHFR010000001">
    <property type="protein sequence ID" value="MBB5218199.1"/>
    <property type="molecule type" value="Genomic_DNA"/>
</dbReference>
<dbReference type="RefSeq" id="WP_184651627.1">
    <property type="nucleotide sequence ID" value="NZ_JACHFR010000001.1"/>
</dbReference>
<evidence type="ECO:0000259" key="3">
    <source>
        <dbReference type="PROSITE" id="PS51918"/>
    </source>
</evidence>
<dbReference type="KEGG" id="trc:DYE49_06355"/>
<keyword evidence="2" id="KW-0949">S-adenosyl-L-methionine</keyword>
<keyword evidence="2" id="KW-0479">Metal-binding</keyword>
<dbReference type="NCBIfam" id="TIGR00539">
    <property type="entry name" value="hemN_rel"/>
    <property type="match status" value="1"/>
</dbReference>
<reference evidence="4 6" key="2">
    <citation type="submission" date="2020-08" db="EMBL/GenBank/DDBJ databases">
        <title>Genomic Encyclopedia of Type Strains, Phase IV (KMG-IV): sequencing the most valuable type-strain genomes for metagenomic binning, comparative biology and taxonomic classification.</title>
        <authorList>
            <person name="Goeker M."/>
        </authorList>
    </citation>
    <scope>NUCLEOTIDE SEQUENCE [LARGE SCALE GENOMIC DNA]</scope>
    <source>
        <strain evidence="4 6">DSM 103679</strain>
    </source>
</reference>
<dbReference type="GO" id="GO:0006779">
    <property type="term" value="P:porphyrin-containing compound biosynthetic process"/>
    <property type="evidence" value="ECO:0007669"/>
    <property type="project" value="InterPro"/>
</dbReference>
<gene>
    <name evidence="5" type="ORF">DYE49_06355</name>
    <name evidence="4" type="ORF">HNP77_000543</name>
</gene>
<keyword evidence="2" id="KW-0349">Heme</keyword>
<comment type="similarity">
    <text evidence="1">Belongs to the anaerobic coproporphyrinogen-III oxidase family. HemW subfamily.</text>
</comment>
<dbReference type="Gene3D" id="3.30.750.200">
    <property type="match status" value="1"/>
</dbReference>
<accession>A0A840S6L8</accession>
<dbReference type="GO" id="GO:0005737">
    <property type="term" value="C:cytoplasm"/>
    <property type="evidence" value="ECO:0007669"/>
    <property type="project" value="UniProtKB-SubCell"/>
</dbReference>
<dbReference type="PANTHER" id="PTHR13932:SF5">
    <property type="entry name" value="RADICAL S-ADENOSYL METHIONINE DOMAIN-CONTAINING PROTEIN 1, MITOCHONDRIAL"/>
    <property type="match status" value="1"/>
</dbReference>
<dbReference type="InterPro" id="IPR007197">
    <property type="entry name" value="rSAM"/>
</dbReference>
<dbReference type="SMART" id="SM00729">
    <property type="entry name" value="Elp3"/>
    <property type="match status" value="1"/>
</dbReference>
<proteinExistence type="inferred from homology"/>
<dbReference type="EMBL" id="CP031517">
    <property type="protein sequence ID" value="QOS40096.1"/>
    <property type="molecule type" value="Genomic_DNA"/>
</dbReference>
<comment type="function">
    <text evidence="2">Probably acts as a heme chaperone, transferring heme to an unknown acceptor. Binds one molecule of heme per monomer, possibly covalently. Binds 1 [4Fe-4S] cluster. The cluster is coordinated with 3 cysteines and an exchangeable S-adenosyl-L-methionine.</text>
</comment>
<dbReference type="SFLD" id="SFLDF00562">
    <property type="entry name" value="HemN-like__clustered_with_heat"/>
    <property type="match status" value="1"/>
</dbReference>
<dbReference type="InterPro" id="IPR058240">
    <property type="entry name" value="rSAM_sf"/>
</dbReference>
<dbReference type="GO" id="GO:0046872">
    <property type="term" value="F:metal ion binding"/>
    <property type="evidence" value="ECO:0007669"/>
    <property type="project" value="UniProtKB-UniRule"/>
</dbReference>
<feature type="domain" description="Radical SAM core" evidence="3">
    <location>
        <begin position="1"/>
        <end position="232"/>
    </location>
</feature>
<sequence>MKEALLYVHVPFCTSKCDYCDFYSVPVCGKPVDPSYVQALLKEETYWRQRYSVSSWKTLYIGGGTPALMPAELTVRLVEGLLCGSQGVPEEITIEVNPEVLTEEKILAYKKCGINRLSMGIQSMNEKALKSVNRHCSAESIKKALSLIDRYWEGKLNLDLIAGLPGQSDAEFEDSVRKTAAFGADHISLYTLTLEEGTPLYKKTAGGTAFDYDRADSQWFAGRDILEEAGYAQYEVSNFAKKNCQGIHNTGYWQQQDYAGLGCSACGTFYDFSSESDVRGIRWSNTRNIDAYVKFWNDFNFNRKETFLPEFIPPVSERELLDSSTSEFEFLMMGLRTLRGVSEKLYEERYSDVEPWHGNLRKRLESVDKIKISGSESERYFHFDRDGLLFLNSALESLL</sequence>
<dbReference type="SFLD" id="SFLDG01065">
    <property type="entry name" value="anaerobic_coproporphyrinogen-I"/>
    <property type="match status" value="1"/>
</dbReference>
<dbReference type="GO" id="GO:0051539">
    <property type="term" value="F:4 iron, 4 sulfur cluster binding"/>
    <property type="evidence" value="ECO:0007669"/>
    <property type="project" value="UniProtKB-UniRule"/>
</dbReference>
<evidence type="ECO:0000313" key="7">
    <source>
        <dbReference type="Proteomes" id="UP000593591"/>
    </source>
</evidence>
<keyword evidence="2" id="KW-0963">Cytoplasm</keyword>
<dbReference type="Proteomes" id="UP000593591">
    <property type="component" value="Chromosome"/>
</dbReference>
<reference evidence="5 7" key="1">
    <citation type="submission" date="2018-08" db="EMBL/GenBank/DDBJ databases">
        <title>The first complete genome of Treponema rectale (CHPAT), a commensal spirochete of the bovine rectum.</title>
        <authorList>
            <person name="Staton G.J."/>
            <person name="Clegg S.R."/>
            <person name="Carter S.D."/>
            <person name="Radford A.D."/>
            <person name="Darby A."/>
            <person name="Hall N."/>
            <person name="Birtles R.J."/>
            <person name="Evans N.J."/>
        </authorList>
    </citation>
    <scope>NUCLEOTIDE SEQUENCE [LARGE SCALE GENOMIC DNA]</scope>
    <source>
        <strain evidence="5 7">CHPA</strain>
    </source>
</reference>
<keyword evidence="2" id="KW-0143">Chaperone</keyword>
<dbReference type="PROSITE" id="PS51918">
    <property type="entry name" value="RADICAL_SAM"/>
    <property type="match status" value="1"/>
</dbReference>
<evidence type="ECO:0000313" key="4">
    <source>
        <dbReference type="EMBL" id="MBB5218199.1"/>
    </source>
</evidence>
<dbReference type="Pfam" id="PF04055">
    <property type="entry name" value="Radical_SAM"/>
    <property type="match status" value="1"/>
</dbReference>
<keyword evidence="6" id="KW-1185">Reference proteome</keyword>
<dbReference type="SFLD" id="SFLDS00029">
    <property type="entry name" value="Radical_SAM"/>
    <property type="match status" value="1"/>
</dbReference>
<organism evidence="4 6">
    <name type="scientific">Treponema rectale</name>
    <dbReference type="NCBI Taxonomy" id="744512"/>
    <lineage>
        <taxon>Bacteria</taxon>
        <taxon>Pseudomonadati</taxon>
        <taxon>Spirochaetota</taxon>
        <taxon>Spirochaetia</taxon>
        <taxon>Spirochaetales</taxon>
        <taxon>Treponemataceae</taxon>
        <taxon>Treponema</taxon>
    </lineage>
</organism>
<dbReference type="AlphaFoldDB" id="A0A840S6L8"/>
<evidence type="ECO:0000313" key="5">
    <source>
        <dbReference type="EMBL" id="QOS40096.1"/>
    </source>
</evidence>
<evidence type="ECO:0000313" key="6">
    <source>
        <dbReference type="Proteomes" id="UP000578697"/>
    </source>
</evidence>
<evidence type="ECO:0000256" key="2">
    <source>
        <dbReference type="RuleBase" id="RU364116"/>
    </source>
</evidence>
<dbReference type="InterPro" id="IPR034505">
    <property type="entry name" value="Coproporphyrinogen-III_oxidase"/>
</dbReference>